<feature type="region of interest" description="Disordered" evidence="1">
    <location>
        <begin position="81"/>
        <end position="103"/>
    </location>
</feature>
<sequence length="127" mass="13236">MRQQAGHPGEPGQPWASRGRRRAGGEGGMRTKTVSEWPAHAHALQLASSTGRSSLATNEGGEAAAAACVCSRQAGRCLVPPMPARGRPSSDTGQADMADSDLPIWGSALQRQPRLQTERPGVGSVLL</sequence>
<keyword evidence="4" id="KW-1185">Reference proteome</keyword>
<evidence type="ECO:0000256" key="1">
    <source>
        <dbReference type="SAM" id="MobiDB-lite"/>
    </source>
</evidence>
<gene>
    <name evidence="3" type="primary">20343365</name>
    <name evidence="2" type="ORF">GGTG_02907</name>
</gene>
<feature type="region of interest" description="Disordered" evidence="1">
    <location>
        <begin position="1"/>
        <end position="31"/>
    </location>
</feature>
<organism evidence="2">
    <name type="scientific">Gaeumannomyces tritici (strain R3-111a-1)</name>
    <name type="common">Wheat and barley take-all root rot fungus</name>
    <name type="synonym">Gaeumannomyces graminis var. tritici</name>
    <dbReference type="NCBI Taxonomy" id="644352"/>
    <lineage>
        <taxon>Eukaryota</taxon>
        <taxon>Fungi</taxon>
        <taxon>Dikarya</taxon>
        <taxon>Ascomycota</taxon>
        <taxon>Pezizomycotina</taxon>
        <taxon>Sordariomycetes</taxon>
        <taxon>Sordariomycetidae</taxon>
        <taxon>Magnaporthales</taxon>
        <taxon>Magnaporthaceae</taxon>
        <taxon>Gaeumannomyces</taxon>
    </lineage>
</organism>
<dbReference type="AlphaFoldDB" id="J3NNQ0"/>
<dbReference type="EnsemblFungi" id="EJT77802">
    <property type="protein sequence ID" value="EJT77802"/>
    <property type="gene ID" value="GGTG_02907"/>
</dbReference>
<proteinExistence type="predicted"/>
<accession>J3NNQ0</accession>
<reference evidence="2" key="2">
    <citation type="submission" date="2010-07" db="EMBL/GenBank/DDBJ databases">
        <authorList>
            <consortium name="The Broad Institute Genome Sequencing Platform"/>
            <consortium name="Broad Institute Genome Sequencing Center for Infectious Disease"/>
            <person name="Ma L.-J."/>
            <person name="Dead R."/>
            <person name="Young S."/>
            <person name="Zeng Q."/>
            <person name="Koehrsen M."/>
            <person name="Alvarado L."/>
            <person name="Berlin A."/>
            <person name="Chapman S.B."/>
            <person name="Chen Z."/>
            <person name="Freedman E."/>
            <person name="Gellesch M."/>
            <person name="Goldberg J."/>
            <person name="Griggs A."/>
            <person name="Gujja S."/>
            <person name="Heilman E.R."/>
            <person name="Heiman D."/>
            <person name="Hepburn T."/>
            <person name="Howarth C."/>
            <person name="Jen D."/>
            <person name="Larson L."/>
            <person name="Mehta T."/>
            <person name="Neiman D."/>
            <person name="Pearson M."/>
            <person name="Roberts A."/>
            <person name="Saif S."/>
            <person name="Shea T."/>
            <person name="Shenoy N."/>
            <person name="Sisk P."/>
            <person name="Stolte C."/>
            <person name="Sykes S."/>
            <person name="Walk T."/>
            <person name="White J."/>
            <person name="Yandava C."/>
            <person name="Haas B."/>
            <person name="Nusbaum C."/>
            <person name="Birren B."/>
        </authorList>
    </citation>
    <scope>NUCLEOTIDE SEQUENCE</scope>
    <source>
        <strain evidence="2">R3-111a-1</strain>
    </source>
</reference>
<protein>
    <submittedName>
        <fullName evidence="2 3">Uncharacterized protein</fullName>
    </submittedName>
</protein>
<dbReference type="RefSeq" id="XP_009218947.1">
    <property type="nucleotide sequence ID" value="XM_009220683.1"/>
</dbReference>
<dbReference type="EMBL" id="GL385396">
    <property type="protein sequence ID" value="EJT77802.1"/>
    <property type="molecule type" value="Genomic_DNA"/>
</dbReference>
<evidence type="ECO:0000313" key="4">
    <source>
        <dbReference type="Proteomes" id="UP000006039"/>
    </source>
</evidence>
<reference evidence="3" key="5">
    <citation type="submission" date="2018-04" db="UniProtKB">
        <authorList>
            <consortium name="EnsemblFungi"/>
        </authorList>
    </citation>
    <scope>IDENTIFICATION</scope>
    <source>
        <strain evidence="3">R3-111a-1</strain>
    </source>
</reference>
<name>J3NNQ0_GAET3</name>
<evidence type="ECO:0000313" key="3">
    <source>
        <dbReference type="EnsemblFungi" id="EJT77802"/>
    </source>
</evidence>
<dbReference type="GeneID" id="20343365"/>
<dbReference type="HOGENOM" id="CLU_1970709_0_0_1"/>
<reference evidence="2" key="3">
    <citation type="submission" date="2010-09" db="EMBL/GenBank/DDBJ databases">
        <title>Annotation of Gaeumannomyces graminis var. tritici R3-111a-1.</title>
        <authorList>
            <consortium name="The Broad Institute Genome Sequencing Platform"/>
            <person name="Ma L.-J."/>
            <person name="Dead R."/>
            <person name="Young S.K."/>
            <person name="Zeng Q."/>
            <person name="Gargeya S."/>
            <person name="Fitzgerald M."/>
            <person name="Haas B."/>
            <person name="Abouelleil A."/>
            <person name="Alvarado L."/>
            <person name="Arachchi H.M."/>
            <person name="Berlin A."/>
            <person name="Brown A."/>
            <person name="Chapman S.B."/>
            <person name="Chen Z."/>
            <person name="Dunbar C."/>
            <person name="Freedman E."/>
            <person name="Gearin G."/>
            <person name="Gellesch M."/>
            <person name="Goldberg J."/>
            <person name="Griggs A."/>
            <person name="Gujja S."/>
            <person name="Heiman D."/>
            <person name="Howarth C."/>
            <person name="Larson L."/>
            <person name="Lui A."/>
            <person name="MacDonald P.J.P."/>
            <person name="Mehta T."/>
            <person name="Montmayeur A."/>
            <person name="Murphy C."/>
            <person name="Neiman D."/>
            <person name="Pearson M."/>
            <person name="Priest M."/>
            <person name="Roberts A."/>
            <person name="Saif S."/>
            <person name="Shea T."/>
            <person name="Shenoy N."/>
            <person name="Sisk P."/>
            <person name="Stolte C."/>
            <person name="Sykes S."/>
            <person name="Yandava C."/>
            <person name="Wortman J."/>
            <person name="Nusbaum C."/>
            <person name="Birren B."/>
        </authorList>
    </citation>
    <scope>NUCLEOTIDE SEQUENCE</scope>
    <source>
        <strain evidence="2">R3-111a-1</strain>
    </source>
</reference>
<reference evidence="4" key="1">
    <citation type="submission" date="2010-07" db="EMBL/GenBank/DDBJ databases">
        <title>The genome sequence of Gaeumannomyces graminis var. tritici strain R3-111a-1.</title>
        <authorList>
            <consortium name="The Broad Institute Genome Sequencing Platform"/>
            <person name="Ma L.-J."/>
            <person name="Dead R."/>
            <person name="Young S."/>
            <person name="Zeng Q."/>
            <person name="Koehrsen M."/>
            <person name="Alvarado L."/>
            <person name="Berlin A."/>
            <person name="Chapman S.B."/>
            <person name="Chen Z."/>
            <person name="Freedman E."/>
            <person name="Gellesch M."/>
            <person name="Goldberg J."/>
            <person name="Griggs A."/>
            <person name="Gujja S."/>
            <person name="Heilman E.R."/>
            <person name="Heiman D."/>
            <person name="Hepburn T."/>
            <person name="Howarth C."/>
            <person name="Jen D."/>
            <person name="Larson L."/>
            <person name="Mehta T."/>
            <person name="Neiman D."/>
            <person name="Pearson M."/>
            <person name="Roberts A."/>
            <person name="Saif S."/>
            <person name="Shea T."/>
            <person name="Shenoy N."/>
            <person name="Sisk P."/>
            <person name="Stolte C."/>
            <person name="Sykes S."/>
            <person name="Walk T."/>
            <person name="White J."/>
            <person name="Yandava C."/>
            <person name="Haas B."/>
            <person name="Nusbaum C."/>
            <person name="Birren B."/>
        </authorList>
    </citation>
    <scope>NUCLEOTIDE SEQUENCE [LARGE SCALE GENOMIC DNA]</scope>
    <source>
        <strain evidence="4">R3-111a-1</strain>
    </source>
</reference>
<reference evidence="3" key="4">
    <citation type="journal article" date="2015" name="G3 (Bethesda)">
        <title>Genome sequences of three phytopathogenic species of the Magnaporthaceae family of fungi.</title>
        <authorList>
            <person name="Okagaki L.H."/>
            <person name="Nunes C.C."/>
            <person name="Sailsbery J."/>
            <person name="Clay B."/>
            <person name="Brown D."/>
            <person name="John T."/>
            <person name="Oh Y."/>
            <person name="Young N."/>
            <person name="Fitzgerald M."/>
            <person name="Haas B.J."/>
            <person name="Zeng Q."/>
            <person name="Young S."/>
            <person name="Adiconis X."/>
            <person name="Fan L."/>
            <person name="Levin J.Z."/>
            <person name="Mitchell T.K."/>
            <person name="Okubara P.A."/>
            <person name="Farman M.L."/>
            <person name="Kohn L.M."/>
            <person name="Birren B."/>
            <person name="Ma L.-J."/>
            <person name="Dean R.A."/>
        </authorList>
    </citation>
    <scope>NUCLEOTIDE SEQUENCE</scope>
    <source>
        <strain evidence="3">R3-111a-1</strain>
    </source>
</reference>
<evidence type="ECO:0000313" key="2">
    <source>
        <dbReference type="EMBL" id="EJT77802.1"/>
    </source>
</evidence>
<dbReference type="Proteomes" id="UP000006039">
    <property type="component" value="Unassembled WGS sequence"/>
</dbReference>
<feature type="region of interest" description="Disordered" evidence="1">
    <location>
        <begin position="108"/>
        <end position="127"/>
    </location>
</feature>
<dbReference type="VEuPathDB" id="FungiDB:GGTG_02907"/>